<sequence>LSIPSRQLDERTSLLLLGTVTSILNLRIPSGYLCSQSVQNSTASELEKVVRALEQPPCVPAVRLLICGSPSHPDLGQTSYVLPAVLGKLDHLPVFSIAVARLFSDGKPEEALAQTIQSALRSAASGPCVLLLPSVDQWFTVVPPSVTHMLSTALDSLHGFTSILFLASCDCDYDSCCTEVKDLFGPSQSVSLKPPKDQNRRHYFEHIIASARIPPKVFDPSLYKEPEKADSDEAVVPRQLNEKEARELVKVYESQLRRFRIWARDKLSALRRDRRFTIFVKPVDVEDVADYYDVIKHPMCISEMEDKVDRQEYLHPDHLLSDIRLIRDNAIEYNPANTDEGRVIRHNAHALWETVVDLFDVDLDVDFVESLENNAKMLADAKVQLTNEKLLELPAGFKRTVPWSVSAGYMTQVVKEDDETKKNEKPATTSTTHSNGMQRVRFRTHKRKGGYAFPNSAKKRKTAAIVKSLKQSLSNSAEGSSEEPTSQEGSGDEVVENGVAEESAEEKKPAQQALKRVLILPEAKLHDVVNKCVDRTSGWSVSELERLAAVMSHDIEEYRDKWDRSKLPSKLIATVNSWEMDFQNRAGGKTGGGGVASAADAGVDRRERLRQLALETIDLQKDPYFMRNHLGTYECKLCLTLHNNEGKELFLICSYLLVP</sequence>
<evidence type="ECO:0000313" key="9">
    <source>
        <dbReference type="WBParaSite" id="HPBE_0000090501-mRNA-1"/>
    </source>
</evidence>
<organism evidence="8 9">
    <name type="scientific">Heligmosomoides polygyrus</name>
    <name type="common">Parasitic roundworm</name>
    <dbReference type="NCBI Taxonomy" id="6339"/>
    <lineage>
        <taxon>Eukaryota</taxon>
        <taxon>Metazoa</taxon>
        <taxon>Ecdysozoa</taxon>
        <taxon>Nematoda</taxon>
        <taxon>Chromadorea</taxon>
        <taxon>Rhabditida</taxon>
        <taxon>Rhabditina</taxon>
        <taxon>Rhabditomorpha</taxon>
        <taxon>Strongyloidea</taxon>
        <taxon>Heligmosomidae</taxon>
        <taxon>Heligmosomoides</taxon>
    </lineage>
</organism>
<evidence type="ECO:0000256" key="4">
    <source>
        <dbReference type="ARBA" id="ARBA00023117"/>
    </source>
</evidence>
<dbReference type="PRINTS" id="PR00503">
    <property type="entry name" value="BROMODOMAIN"/>
</dbReference>
<evidence type="ECO:0000259" key="7">
    <source>
        <dbReference type="PROSITE" id="PS50014"/>
    </source>
</evidence>
<keyword evidence="2" id="KW-0547">Nucleotide-binding</keyword>
<dbReference type="InterPro" id="IPR001487">
    <property type="entry name" value="Bromodomain"/>
</dbReference>
<feature type="domain" description="Bromo" evidence="7">
    <location>
        <begin position="271"/>
        <end position="341"/>
    </location>
</feature>
<dbReference type="GO" id="GO:0006334">
    <property type="term" value="P:nucleosome assembly"/>
    <property type="evidence" value="ECO:0007669"/>
    <property type="project" value="TreeGrafter"/>
</dbReference>
<dbReference type="GO" id="GO:0003682">
    <property type="term" value="F:chromatin binding"/>
    <property type="evidence" value="ECO:0007669"/>
    <property type="project" value="TreeGrafter"/>
</dbReference>
<feature type="compositionally biased region" description="Basic and acidic residues" evidence="6">
    <location>
        <begin position="415"/>
        <end position="425"/>
    </location>
</feature>
<dbReference type="GO" id="GO:0042393">
    <property type="term" value="F:histone binding"/>
    <property type="evidence" value="ECO:0007669"/>
    <property type="project" value="TreeGrafter"/>
</dbReference>
<feature type="region of interest" description="Disordered" evidence="6">
    <location>
        <begin position="470"/>
        <end position="510"/>
    </location>
</feature>
<dbReference type="AlphaFoldDB" id="A0A183F413"/>
<proteinExistence type="inferred from homology"/>
<dbReference type="GO" id="GO:0006337">
    <property type="term" value="P:nucleosome disassembly"/>
    <property type="evidence" value="ECO:0007669"/>
    <property type="project" value="TreeGrafter"/>
</dbReference>
<accession>A0A183F413</accession>
<dbReference type="PANTHER" id="PTHR23069:SF0">
    <property type="entry name" value="TAT-BINDING HOMOLOG 7"/>
    <property type="match status" value="1"/>
</dbReference>
<dbReference type="Pfam" id="PF00439">
    <property type="entry name" value="Bromodomain"/>
    <property type="match status" value="1"/>
</dbReference>
<evidence type="ECO:0000256" key="6">
    <source>
        <dbReference type="SAM" id="MobiDB-lite"/>
    </source>
</evidence>
<keyword evidence="8" id="KW-1185">Reference proteome</keyword>
<feature type="compositionally biased region" description="Polar residues" evidence="6">
    <location>
        <begin position="426"/>
        <end position="437"/>
    </location>
</feature>
<dbReference type="Proteomes" id="UP000050761">
    <property type="component" value="Unassembled WGS sequence"/>
</dbReference>
<dbReference type="SMART" id="SM00297">
    <property type="entry name" value="BROMO"/>
    <property type="match status" value="1"/>
</dbReference>
<evidence type="ECO:0000256" key="5">
    <source>
        <dbReference type="PROSITE-ProRule" id="PRU00035"/>
    </source>
</evidence>
<feature type="region of interest" description="Disordered" evidence="6">
    <location>
        <begin position="415"/>
        <end position="458"/>
    </location>
</feature>
<dbReference type="WBParaSite" id="HPBE_0000090501-mRNA-1">
    <property type="protein sequence ID" value="HPBE_0000090501-mRNA-1"/>
    <property type="gene ID" value="HPBE_0000090501"/>
</dbReference>
<dbReference type="PROSITE" id="PS00633">
    <property type="entry name" value="BROMODOMAIN_1"/>
    <property type="match status" value="1"/>
</dbReference>
<dbReference type="GO" id="GO:0045815">
    <property type="term" value="P:transcription initiation-coupled chromatin remodeling"/>
    <property type="evidence" value="ECO:0007669"/>
    <property type="project" value="TreeGrafter"/>
</dbReference>
<dbReference type="PROSITE" id="PS50014">
    <property type="entry name" value="BROMODOMAIN_2"/>
    <property type="match status" value="1"/>
</dbReference>
<evidence type="ECO:0000256" key="1">
    <source>
        <dbReference type="ARBA" id="ARBA00006914"/>
    </source>
</evidence>
<dbReference type="InterPro" id="IPR018359">
    <property type="entry name" value="Bromodomain_CS"/>
</dbReference>
<dbReference type="GO" id="GO:0016887">
    <property type="term" value="F:ATP hydrolysis activity"/>
    <property type="evidence" value="ECO:0007669"/>
    <property type="project" value="TreeGrafter"/>
</dbReference>
<comment type="similarity">
    <text evidence="1">Belongs to the AAA ATPase family.</text>
</comment>
<reference evidence="9" key="1">
    <citation type="submission" date="2019-09" db="UniProtKB">
        <authorList>
            <consortium name="WormBaseParasite"/>
        </authorList>
    </citation>
    <scope>IDENTIFICATION</scope>
</reference>
<evidence type="ECO:0000256" key="3">
    <source>
        <dbReference type="ARBA" id="ARBA00022840"/>
    </source>
</evidence>
<dbReference type="InterPro" id="IPR036427">
    <property type="entry name" value="Bromodomain-like_sf"/>
</dbReference>
<dbReference type="GO" id="GO:0005634">
    <property type="term" value="C:nucleus"/>
    <property type="evidence" value="ECO:0007669"/>
    <property type="project" value="TreeGrafter"/>
</dbReference>
<evidence type="ECO:0000256" key="2">
    <source>
        <dbReference type="ARBA" id="ARBA00022741"/>
    </source>
</evidence>
<dbReference type="PANTHER" id="PTHR23069">
    <property type="entry name" value="AAA DOMAIN-CONTAINING"/>
    <property type="match status" value="1"/>
</dbReference>
<protein>
    <submittedName>
        <fullName evidence="9">Bromo domain-containing protein</fullName>
    </submittedName>
</protein>
<feature type="compositionally biased region" description="Basic residues" evidence="6">
    <location>
        <begin position="440"/>
        <end position="449"/>
    </location>
</feature>
<dbReference type="Gene3D" id="1.20.920.10">
    <property type="entry name" value="Bromodomain-like"/>
    <property type="match status" value="1"/>
</dbReference>
<feature type="compositionally biased region" description="Polar residues" evidence="6">
    <location>
        <begin position="470"/>
        <end position="489"/>
    </location>
</feature>
<dbReference type="InterPro" id="IPR045199">
    <property type="entry name" value="ATAD2-like"/>
</dbReference>
<dbReference type="GO" id="GO:0005524">
    <property type="term" value="F:ATP binding"/>
    <property type="evidence" value="ECO:0007669"/>
    <property type="project" value="UniProtKB-KW"/>
</dbReference>
<evidence type="ECO:0000313" key="8">
    <source>
        <dbReference type="Proteomes" id="UP000050761"/>
    </source>
</evidence>
<name>A0A183F413_HELPZ</name>
<dbReference type="SUPFAM" id="SSF47370">
    <property type="entry name" value="Bromodomain"/>
    <property type="match status" value="1"/>
</dbReference>
<keyword evidence="3" id="KW-0067">ATP-binding</keyword>
<keyword evidence="4 5" id="KW-0103">Bromodomain</keyword>